<dbReference type="InterPro" id="IPR029045">
    <property type="entry name" value="ClpP/crotonase-like_dom_sf"/>
</dbReference>
<dbReference type="Gene3D" id="3.90.226.10">
    <property type="entry name" value="2-enoyl-CoA Hydratase, Chain A, domain 1"/>
    <property type="match status" value="1"/>
</dbReference>
<keyword evidence="2" id="KW-0472">Membrane</keyword>
<dbReference type="Proteomes" id="UP000248659">
    <property type="component" value="Unassembled WGS sequence"/>
</dbReference>
<keyword evidence="2" id="KW-0812">Transmembrane</keyword>
<keyword evidence="4" id="KW-1185">Reference proteome</keyword>
<evidence type="ECO:0008006" key="5">
    <source>
        <dbReference type="Google" id="ProtNLM"/>
    </source>
</evidence>
<gene>
    <name evidence="3" type="ORF">BYZ73_05140</name>
</gene>
<evidence type="ECO:0000256" key="2">
    <source>
        <dbReference type="SAM" id="Phobius"/>
    </source>
</evidence>
<evidence type="ECO:0000313" key="3">
    <source>
        <dbReference type="EMBL" id="RAP42569.1"/>
    </source>
</evidence>
<organism evidence="3 4">
    <name type="scientific">Rhodovulum viride</name>
    <dbReference type="NCBI Taxonomy" id="1231134"/>
    <lineage>
        <taxon>Bacteria</taxon>
        <taxon>Pseudomonadati</taxon>
        <taxon>Pseudomonadota</taxon>
        <taxon>Alphaproteobacteria</taxon>
        <taxon>Rhodobacterales</taxon>
        <taxon>Paracoccaceae</taxon>
        <taxon>Rhodovulum</taxon>
    </lineage>
</organism>
<feature type="transmembrane region" description="Helical" evidence="2">
    <location>
        <begin position="15"/>
        <end position="36"/>
    </location>
</feature>
<reference evidence="3 4" key="1">
    <citation type="submission" date="2017-01" db="EMBL/GenBank/DDBJ databases">
        <title>Genome sequence of Rhodovulum viride JA756.</title>
        <authorList>
            <person name="Lakshmi K.V."/>
            <person name="Tushar L.D."/>
            <person name="Sasikala C."/>
            <person name="Venkataramana C."/>
        </authorList>
    </citation>
    <scope>NUCLEOTIDE SEQUENCE [LARGE SCALE GENOMIC DNA]</scope>
    <source>
        <strain evidence="3 4">JA756</strain>
    </source>
</reference>
<dbReference type="RefSeq" id="WP_112315142.1">
    <property type="nucleotide sequence ID" value="NZ_MUAV01000004.1"/>
</dbReference>
<dbReference type="EMBL" id="MUAV01000004">
    <property type="protein sequence ID" value="RAP42569.1"/>
    <property type="molecule type" value="Genomic_DNA"/>
</dbReference>
<accession>A0ABX9DLG3</accession>
<comment type="caution">
    <text evidence="3">The sequence shown here is derived from an EMBL/GenBank/DDBJ whole genome shotgun (WGS) entry which is preliminary data.</text>
</comment>
<feature type="compositionally biased region" description="Basic and acidic residues" evidence="1">
    <location>
        <begin position="59"/>
        <end position="75"/>
    </location>
</feature>
<protein>
    <recommendedName>
        <fullName evidence="5">Periplasmic protein</fullName>
    </recommendedName>
</protein>
<dbReference type="SUPFAM" id="SSF52096">
    <property type="entry name" value="ClpP/crotonase"/>
    <property type="match status" value="1"/>
</dbReference>
<evidence type="ECO:0000313" key="4">
    <source>
        <dbReference type="Proteomes" id="UP000248659"/>
    </source>
</evidence>
<sequence length="247" mass="26394">MDDTQPFSARGLRRAILAVLAVQAGIAALLVAIDLLQAIPRPGLPSAPGPAGPSVRPYVPDRHPAGPDAPRGRPMADRLAFDGTGDRLNVSGQIAPGDAERMVQELSRRSEAGEPVRVVNLDSTGGSVRDALAIGRELREREIDTQVADGAICFSACPYIFAGGVERTVAQGGRLGVHQHYFGESTFLPAFMAVNDIQRGQAEVMAHLRAMGVDPALLEPAMRTPPGEIYILDRQELVEFRLVTSDD</sequence>
<evidence type="ECO:0000256" key="1">
    <source>
        <dbReference type="SAM" id="MobiDB-lite"/>
    </source>
</evidence>
<name>A0ABX9DLG3_9RHOB</name>
<keyword evidence="2" id="KW-1133">Transmembrane helix</keyword>
<feature type="region of interest" description="Disordered" evidence="1">
    <location>
        <begin position="46"/>
        <end position="75"/>
    </location>
</feature>
<proteinExistence type="predicted"/>